<gene>
    <name evidence="3" type="ORF">MSAN_01090800</name>
</gene>
<evidence type="ECO:0000259" key="2">
    <source>
        <dbReference type="Pfam" id="PF12051"/>
    </source>
</evidence>
<name>A0A8H6YNC6_9AGAR</name>
<protein>
    <submittedName>
        <fullName evidence="3">DUF3533 domain-containing protein</fullName>
    </submittedName>
</protein>
<evidence type="ECO:0000256" key="1">
    <source>
        <dbReference type="SAM" id="Phobius"/>
    </source>
</evidence>
<sequence>MDRDLAMDSQLTLHDSDALGPTIVPALVQPSSAQFLEKSPKAAAARAIYIRTLFAGITAISLVIFGVFFDLLGICMDHTASHPSRMDSLKDFDGGAVGQSISNALSSINPGTNGVVWEVVPASQFPGGISQLQHAVAQEKTWYALSINSGASANLSAAVAAADPSYDPSTAVTFMGTEARNELIFPIHRSIVTGELEAITQQFALQFLKNISSSSNIGTLLSTAPQIVVRPIYYTVDNLRPFDVPVASAVTFVGLIYLVILSFFIVMVSNAARDIAGFNESLSTGSLIRVRIATAFVAYFFISLFYTLLSRAFQLPFDRHFGRWGIVIFWMLNWTGMLACGLALESMITLLTIRFIPFFLILWIISNVSITEYPLQVLPHVYHYGFAWPFYNISRAVRSIVFSTKNDVGLNFGILLGWVGLSCITLSFFQWFMRRRASAPQAKPVPT</sequence>
<feature type="transmembrane region" description="Helical" evidence="1">
    <location>
        <begin position="321"/>
        <end position="344"/>
    </location>
</feature>
<dbReference type="Pfam" id="PF12051">
    <property type="entry name" value="DUF3533"/>
    <property type="match status" value="1"/>
</dbReference>
<reference evidence="3" key="1">
    <citation type="submission" date="2020-05" db="EMBL/GenBank/DDBJ databases">
        <title>Mycena genomes resolve the evolution of fungal bioluminescence.</title>
        <authorList>
            <person name="Tsai I.J."/>
        </authorList>
    </citation>
    <scope>NUCLEOTIDE SEQUENCE</scope>
    <source>
        <strain evidence="3">160909Yilan</strain>
    </source>
</reference>
<organism evidence="3 4">
    <name type="scientific">Mycena sanguinolenta</name>
    <dbReference type="NCBI Taxonomy" id="230812"/>
    <lineage>
        <taxon>Eukaryota</taxon>
        <taxon>Fungi</taxon>
        <taxon>Dikarya</taxon>
        <taxon>Basidiomycota</taxon>
        <taxon>Agaricomycotina</taxon>
        <taxon>Agaricomycetes</taxon>
        <taxon>Agaricomycetidae</taxon>
        <taxon>Agaricales</taxon>
        <taxon>Marasmiineae</taxon>
        <taxon>Mycenaceae</taxon>
        <taxon>Mycena</taxon>
    </lineage>
</organism>
<evidence type="ECO:0000313" key="4">
    <source>
        <dbReference type="Proteomes" id="UP000623467"/>
    </source>
</evidence>
<keyword evidence="1" id="KW-0472">Membrane</keyword>
<keyword evidence="4" id="KW-1185">Reference proteome</keyword>
<dbReference type="AlphaFoldDB" id="A0A8H6YNC6"/>
<comment type="caution">
    <text evidence="3">The sequence shown here is derived from an EMBL/GenBank/DDBJ whole genome shotgun (WGS) entry which is preliminary data.</text>
</comment>
<dbReference type="PANTHER" id="PTHR34814">
    <property type="entry name" value="NITROSOGUANIDINE RESISTANCE PROTEIN SNG1"/>
    <property type="match status" value="1"/>
</dbReference>
<keyword evidence="1" id="KW-0812">Transmembrane</keyword>
<dbReference type="InterPro" id="IPR053001">
    <property type="entry name" value="MNNG_permease-like"/>
</dbReference>
<feature type="transmembrane region" description="Helical" evidence="1">
    <location>
        <begin position="351"/>
        <end position="370"/>
    </location>
</feature>
<accession>A0A8H6YNC6</accession>
<feature type="domain" description="DUF3533" evidence="2">
    <location>
        <begin position="91"/>
        <end position="423"/>
    </location>
</feature>
<feature type="transmembrane region" description="Helical" evidence="1">
    <location>
        <begin position="412"/>
        <end position="433"/>
    </location>
</feature>
<feature type="transmembrane region" description="Helical" evidence="1">
    <location>
        <begin position="290"/>
        <end position="309"/>
    </location>
</feature>
<dbReference type="PANTHER" id="PTHR34814:SF1">
    <property type="entry name" value="NITROSOGUANIDINE RESISTANCE PROTEIN SNG1"/>
    <property type="match status" value="1"/>
</dbReference>
<feature type="transmembrane region" description="Helical" evidence="1">
    <location>
        <begin position="48"/>
        <end position="69"/>
    </location>
</feature>
<evidence type="ECO:0000313" key="3">
    <source>
        <dbReference type="EMBL" id="KAF7364308.1"/>
    </source>
</evidence>
<dbReference type="GO" id="GO:0016020">
    <property type="term" value="C:membrane"/>
    <property type="evidence" value="ECO:0007669"/>
    <property type="project" value="TreeGrafter"/>
</dbReference>
<keyword evidence="1" id="KW-1133">Transmembrane helix</keyword>
<proteinExistence type="predicted"/>
<dbReference type="OrthoDB" id="2140105at2759"/>
<dbReference type="EMBL" id="JACAZH010000007">
    <property type="protein sequence ID" value="KAF7364308.1"/>
    <property type="molecule type" value="Genomic_DNA"/>
</dbReference>
<dbReference type="Proteomes" id="UP000623467">
    <property type="component" value="Unassembled WGS sequence"/>
</dbReference>
<dbReference type="InterPro" id="IPR022703">
    <property type="entry name" value="DUF3533"/>
</dbReference>
<feature type="transmembrane region" description="Helical" evidence="1">
    <location>
        <begin position="246"/>
        <end position="269"/>
    </location>
</feature>